<dbReference type="SUPFAM" id="SSF46689">
    <property type="entry name" value="Homeodomain-like"/>
    <property type="match status" value="1"/>
</dbReference>
<dbReference type="RefSeq" id="WP_314796647.1">
    <property type="nucleotide sequence ID" value="NZ_CP130319.1"/>
</dbReference>
<keyword evidence="1" id="KW-0805">Transcription regulation</keyword>
<dbReference type="Proteomes" id="UP001304650">
    <property type="component" value="Chromosome"/>
</dbReference>
<evidence type="ECO:0000256" key="3">
    <source>
        <dbReference type="ARBA" id="ARBA00023163"/>
    </source>
</evidence>
<dbReference type="SUPFAM" id="SSF51215">
    <property type="entry name" value="Regulatory protein AraC"/>
    <property type="match status" value="1"/>
</dbReference>
<dbReference type="PROSITE" id="PS00041">
    <property type="entry name" value="HTH_ARAC_FAMILY_1"/>
    <property type="match status" value="1"/>
</dbReference>
<dbReference type="KEGG" id="proo:MJB10_17240"/>
<dbReference type="GO" id="GO:0003700">
    <property type="term" value="F:DNA-binding transcription factor activity"/>
    <property type="evidence" value="ECO:0007669"/>
    <property type="project" value="InterPro"/>
</dbReference>
<dbReference type="GO" id="GO:0043565">
    <property type="term" value="F:sequence-specific DNA binding"/>
    <property type="evidence" value="ECO:0007669"/>
    <property type="project" value="InterPro"/>
</dbReference>
<dbReference type="InterPro" id="IPR020449">
    <property type="entry name" value="Tscrpt_reg_AraC-type_HTH"/>
</dbReference>
<dbReference type="Gene3D" id="1.10.10.60">
    <property type="entry name" value="Homeodomain-like"/>
    <property type="match status" value="1"/>
</dbReference>
<evidence type="ECO:0000313" key="5">
    <source>
        <dbReference type="EMBL" id="WNR42856.1"/>
    </source>
</evidence>
<dbReference type="PANTHER" id="PTHR43280">
    <property type="entry name" value="ARAC-FAMILY TRANSCRIPTIONAL REGULATOR"/>
    <property type="match status" value="1"/>
</dbReference>
<evidence type="ECO:0000313" key="6">
    <source>
        <dbReference type="Proteomes" id="UP001304650"/>
    </source>
</evidence>
<name>A0AA96LKP8_9BACL</name>
<organism evidence="5 6">
    <name type="scientific">Paenibacillus roseopurpureus</name>
    <dbReference type="NCBI Taxonomy" id="2918901"/>
    <lineage>
        <taxon>Bacteria</taxon>
        <taxon>Bacillati</taxon>
        <taxon>Bacillota</taxon>
        <taxon>Bacilli</taxon>
        <taxon>Bacillales</taxon>
        <taxon>Paenibacillaceae</taxon>
        <taxon>Paenibacillus</taxon>
    </lineage>
</organism>
<keyword evidence="6" id="KW-1185">Reference proteome</keyword>
<feature type="domain" description="HTH araC/xylS-type" evidence="4">
    <location>
        <begin position="170"/>
        <end position="268"/>
    </location>
</feature>
<proteinExistence type="predicted"/>
<dbReference type="SMART" id="SM00342">
    <property type="entry name" value="HTH_ARAC"/>
    <property type="match status" value="1"/>
</dbReference>
<keyword evidence="2" id="KW-0238">DNA-binding</keyword>
<sequence>MLFTPNITLIGIDTPHQTDFIIDRPHGEGCFVLMCFSTPFFTRTLTGMEFGEPGDCLLHDPLFAQYHGTPEGQKEGFRNDWIHMEGTGIKELANQFGVPLNILIRTGEKHLLSAYFRAIESELAHKKPFWQQKIGILIQDVMCLIGRQHMMKIELEQYTPSEREFKQKFIEARATIHEQFAQDWTVERMANLVRLSAERFTVLYQTFFHTSPKEDLIARRLEESKVRLINSHDSIEKISLECGFNSIYYFSRIFKKRVGCPPGYYRNRTN</sequence>
<reference evidence="5" key="1">
    <citation type="submission" date="2022-02" db="EMBL/GenBank/DDBJ databases">
        <title>Paenibacillus sp. MBLB1832 Whole Genome Shotgun Sequencing.</title>
        <authorList>
            <person name="Hwang C.Y."/>
            <person name="Cho E.-S."/>
            <person name="Seo M.-J."/>
        </authorList>
    </citation>
    <scope>NUCLEOTIDE SEQUENCE</scope>
    <source>
        <strain evidence="5">MBLB1832</strain>
    </source>
</reference>
<dbReference type="PRINTS" id="PR00032">
    <property type="entry name" value="HTHARAC"/>
</dbReference>
<gene>
    <name evidence="5" type="ORF">MJB10_17240</name>
</gene>
<dbReference type="InterPro" id="IPR037923">
    <property type="entry name" value="HTH-like"/>
</dbReference>
<dbReference type="InterPro" id="IPR009057">
    <property type="entry name" value="Homeodomain-like_sf"/>
</dbReference>
<evidence type="ECO:0000256" key="2">
    <source>
        <dbReference type="ARBA" id="ARBA00023125"/>
    </source>
</evidence>
<accession>A0AA96LKP8</accession>
<dbReference type="Pfam" id="PF12833">
    <property type="entry name" value="HTH_18"/>
    <property type="match status" value="1"/>
</dbReference>
<dbReference type="EMBL" id="CP130319">
    <property type="protein sequence ID" value="WNR42856.1"/>
    <property type="molecule type" value="Genomic_DNA"/>
</dbReference>
<evidence type="ECO:0000256" key="1">
    <source>
        <dbReference type="ARBA" id="ARBA00023015"/>
    </source>
</evidence>
<dbReference type="InterPro" id="IPR018060">
    <property type="entry name" value="HTH_AraC"/>
</dbReference>
<dbReference type="PANTHER" id="PTHR43280:SF2">
    <property type="entry name" value="HTH-TYPE TRANSCRIPTIONAL REGULATOR EXSA"/>
    <property type="match status" value="1"/>
</dbReference>
<evidence type="ECO:0000259" key="4">
    <source>
        <dbReference type="PROSITE" id="PS01124"/>
    </source>
</evidence>
<protein>
    <submittedName>
        <fullName evidence="5">AraC family transcriptional regulator</fullName>
    </submittedName>
</protein>
<dbReference type="InterPro" id="IPR018062">
    <property type="entry name" value="HTH_AraC-typ_CS"/>
</dbReference>
<dbReference type="AlphaFoldDB" id="A0AA96LKP8"/>
<dbReference type="PROSITE" id="PS01124">
    <property type="entry name" value="HTH_ARAC_FAMILY_2"/>
    <property type="match status" value="1"/>
</dbReference>
<keyword evidence="3" id="KW-0804">Transcription</keyword>